<keyword evidence="3" id="KW-0325">Glycoprotein</keyword>
<feature type="non-terminal residue" evidence="7">
    <location>
        <position position="216"/>
    </location>
</feature>
<feature type="chain" id="PRO_5043810537" description="Ig-like domain-containing protein" evidence="5">
    <location>
        <begin position="29"/>
        <end position="216"/>
    </location>
</feature>
<dbReference type="PANTHER" id="PTHR11738">
    <property type="entry name" value="MHC CLASS I NK CELL RECEPTOR"/>
    <property type="match status" value="1"/>
</dbReference>
<keyword evidence="8" id="KW-1185">Reference proteome</keyword>
<keyword evidence="1 5" id="KW-0732">Signal</keyword>
<dbReference type="Proteomes" id="UP001488838">
    <property type="component" value="Unassembled WGS sequence"/>
</dbReference>
<evidence type="ECO:0000256" key="4">
    <source>
        <dbReference type="ARBA" id="ARBA00023319"/>
    </source>
</evidence>
<comment type="caution">
    <text evidence="7">The sequence shown here is derived from an EMBL/GenBank/DDBJ whole genome shotgun (WGS) entry which is preliminary data.</text>
</comment>
<dbReference type="PROSITE" id="PS50835">
    <property type="entry name" value="IG_LIKE"/>
    <property type="match status" value="1"/>
</dbReference>
<protein>
    <recommendedName>
        <fullName evidence="6">Ig-like domain-containing protein</fullName>
    </recommendedName>
</protein>
<dbReference type="Pfam" id="PF13895">
    <property type="entry name" value="Ig_2"/>
    <property type="match status" value="1"/>
</dbReference>
<keyword evidence="2" id="KW-1015">Disulfide bond</keyword>
<accession>A0AAW0I4Q4</accession>
<proteinExistence type="predicted"/>
<dbReference type="GO" id="GO:0002764">
    <property type="term" value="P:immune response-regulating signaling pathway"/>
    <property type="evidence" value="ECO:0007669"/>
    <property type="project" value="TreeGrafter"/>
</dbReference>
<reference evidence="7 8" key="1">
    <citation type="journal article" date="2023" name="bioRxiv">
        <title>Conserved and derived expression patterns and positive selection on dental genes reveal complex evolutionary context of ever-growing rodent molars.</title>
        <authorList>
            <person name="Calamari Z.T."/>
            <person name="Song A."/>
            <person name="Cohen E."/>
            <person name="Akter M."/>
            <person name="Roy R.D."/>
            <person name="Hallikas O."/>
            <person name="Christensen M.M."/>
            <person name="Li P."/>
            <person name="Marangoni P."/>
            <person name="Jernvall J."/>
            <person name="Klein O.D."/>
        </authorList>
    </citation>
    <scope>NUCLEOTIDE SEQUENCE [LARGE SCALE GENOMIC DNA]</scope>
    <source>
        <strain evidence="7">V071</strain>
    </source>
</reference>
<dbReference type="GO" id="GO:0005886">
    <property type="term" value="C:plasma membrane"/>
    <property type="evidence" value="ECO:0007669"/>
    <property type="project" value="TreeGrafter"/>
</dbReference>
<dbReference type="AlphaFoldDB" id="A0AAW0I4Q4"/>
<feature type="signal peptide" evidence="5">
    <location>
        <begin position="1"/>
        <end position="28"/>
    </location>
</feature>
<evidence type="ECO:0000313" key="7">
    <source>
        <dbReference type="EMBL" id="KAK7809167.1"/>
    </source>
</evidence>
<evidence type="ECO:0000256" key="5">
    <source>
        <dbReference type="SAM" id="SignalP"/>
    </source>
</evidence>
<evidence type="ECO:0000313" key="8">
    <source>
        <dbReference type="Proteomes" id="UP001488838"/>
    </source>
</evidence>
<keyword evidence="4" id="KW-0393">Immunoglobulin domain</keyword>
<dbReference type="PANTHER" id="PTHR11738:SF183">
    <property type="entry name" value="LEUKOCYTE IMMUNOGLOBULIN-LIKE RECEPTOR, SUBFAMILY A (WITH TM DOMAIN), MEMBER 5"/>
    <property type="match status" value="1"/>
</dbReference>
<dbReference type="InterPro" id="IPR036179">
    <property type="entry name" value="Ig-like_dom_sf"/>
</dbReference>
<evidence type="ECO:0000256" key="1">
    <source>
        <dbReference type="ARBA" id="ARBA00022729"/>
    </source>
</evidence>
<dbReference type="InterPro" id="IPR003599">
    <property type="entry name" value="Ig_sub"/>
</dbReference>
<dbReference type="Gene3D" id="2.60.40.10">
    <property type="entry name" value="Immunoglobulins"/>
    <property type="match status" value="2"/>
</dbReference>
<organism evidence="7 8">
    <name type="scientific">Myodes glareolus</name>
    <name type="common">Bank vole</name>
    <name type="synonym">Clethrionomys glareolus</name>
    <dbReference type="NCBI Taxonomy" id="447135"/>
    <lineage>
        <taxon>Eukaryota</taxon>
        <taxon>Metazoa</taxon>
        <taxon>Chordata</taxon>
        <taxon>Craniata</taxon>
        <taxon>Vertebrata</taxon>
        <taxon>Euteleostomi</taxon>
        <taxon>Mammalia</taxon>
        <taxon>Eutheria</taxon>
        <taxon>Euarchontoglires</taxon>
        <taxon>Glires</taxon>
        <taxon>Rodentia</taxon>
        <taxon>Myomorpha</taxon>
        <taxon>Muroidea</taxon>
        <taxon>Cricetidae</taxon>
        <taxon>Arvicolinae</taxon>
        <taxon>Myodes</taxon>
    </lineage>
</organism>
<name>A0AAW0I4Q4_MYOGA</name>
<feature type="domain" description="Ig-like" evidence="6">
    <location>
        <begin position="23"/>
        <end position="110"/>
    </location>
</feature>
<evidence type="ECO:0000256" key="3">
    <source>
        <dbReference type="ARBA" id="ARBA00023180"/>
    </source>
</evidence>
<gene>
    <name evidence="7" type="ORF">U0070_025576</name>
</gene>
<dbReference type="GO" id="GO:0032396">
    <property type="term" value="F:inhibitory MHC class I receptor activity"/>
    <property type="evidence" value="ECO:0007669"/>
    <property type="project" value="TreeGrafter"/>
</dbReference>
<dbReference type="InterPro" id="IPR050412">
    <property type="entry name" value="Ig-like_Receptors_ImmuneReg"/>
</dbReference>
<dbReference type="SUPFAM" id="SSF48726">
    <property type="entry name" value="Immunoglobulin"/>
    <property type="match status" value="2"/>
</dbReference>
<dbReference type="InterPro" id="IPR007110">
    <property type="entry name" value="Ig-like_dom"/>
</dbReference>
<dbReference type="GO" id="GO:0019221">
    <property type="term" value="P:cytokine-mediated signaling pathway"/>
    <property type="evidence" value="ECO:0007669"/>
    <property type="project" value="TreeGrafter"/>
</dbReference>
<dbReference type="InterPro" id="IPR013783">
    <property type="entry name" value="Ig-like_fold"/>
</dbReference>
<evidence type="ECO:0000256" key="2">
    <source>
        <dbReference type="ARBA" id="ARBA00023157"/>
    </source>
</evidence>
<dbReference type="EMBL" id="JBBHLL010000218">
    <property type="protein sequence ID" value="KAK7809167.1"/>
    <property type="molecule type" value="Genomic_DNA"/>
</dbReference>
<evidence type="ECO:0000259" key="6">
    <source>
        <dbReference type="PROSITE" id="PS50835"/>
    </source>
</evidence>
<dbReference type="FunFam" id="2.60.40.10:FF:000049">
    <property type="entry name" value="Leukocyte immunoglobulin-like receptor subfamily B member 1"/>
    <property type="match status" value="2"/>
</dbReference>
<dbReference type="SMART" id="SM00409">
    <property type="entry name" value="IG"/>
    <property type="match status" value="2"/>
</dbReference>
<sequence>MQPTGGEAMTFTFTALLCLGALPKPVLKAQPHSVVSKQNKVTFLCEGATGAKEYRFYKEAYQKPWHIDISQNTKNKNEFSISELDHIHAGRYRCQYQTPDGTSEYSDPLELVVTGFYSKPRLSAQPSPEVTEGENVTLQCDSQQAYYCFILTKEGPQQLSQTLDSQCITSTGQYQALFSVGPVTANQRWIFRCYSFNNNSTQVWSEPSKPLELLVS</sequence>